<evidence type="ECO:0008006" key="4">
    <source>
        <dbReference type="Google" id="ProtNLM"/>
    </source>
</evidence>
<feature type="transmembrane region" description="Helical" evidence="1">
    <location>
        <begin position="443"/>
        <end position="460"/>
    </location>
</feature>
<dbReference type="InterPro" id="IPR007813">
    <property type="entry name" value="PilN"/>
</dbReference>
<dbReference type="Gene3D" id="3.30.1490.300">
    <property type="match status" value="1"/>
</dbReference>
<accession>A0ABR5SB95</accession>
<reference evidence="2 3" key="1">
    <citation type="submission" date="2015-11" db="EMBL/GenBank/DDBJ databases">
        <authorList>
            <person name="Lin W."/>
        </authorList>
    </citation>
    <scope>NUCLEOTIDE SEQUENCE [LARGE SCALE GENOMIC DNA]</scope>
    <source>
        <strain evidence="2 3">HCH-1</strain>
    </source>
</reference>
<gene>
    <name evidence="2" type="ORF">ASN18_3215</name>
</gene>
<evidence type="ECO:0000256" key="1">
    <source>
        <dbReference type="SAM" id="Phobius"/>
    </source>
</evidence>
<organism evidence="2 3">
    <name type="scientific">Candidatus Magnetominusculus xianensis</name>
    <dbReference type="NCBI Taxonomy" id="1748249"/>
    <lineage>
        <taxon>Bacteria</taxon>
        <taxon>Pseudomonadati</taxon>
        <taxon>Nitrospirota</taxon>
        <taxon>Nitrospiria</taxon>
        <taxon>Nitrospirales</taxon>
        <taxon>Nitrospiraceae</taxon>
        <taxon>Candidatus Magnetominusculus</taxon>
    </lineage>
</organism>
<dbReference type="PANTHER" id="PTHR32432:SF3">
    <property type="entry name" value="ETHANOLAMINE UTILIZATION PROTEIN EUTJ"/>
    <property type="match status" value="1"/>
</dbReference>
<comment type="caution">
    <text evidence="2">The sequence shown here is derived from an EMBL/GenBank/DDBJ whole genome shotgun (WGS) entry which is preliminary data.</text>
</comment>
<dbReference type="Pfam" id="PF05137">
    <property type="entry name" value="PilN"/>
    <property type="match status" value="1"/>
</dbReference>
<dbReference type="Proteomes" id="UP000060487">
    <property type="component" value="Unassembled WGS sequence"/>
</dbReference>
<keyword evidence="1" id="KW-0812">Transmembrane</keyword>
<sequence>MLMIGVAKGWQGIRGRARTMKNDIDSTEKLLELMRGKRKGGYQGVNKGGNPVVADIASSLKVGGLFKSTVIGVDFGHGSLRLVKLADSSSALSSKVVPIRNGVDIDSSEFINFLRAEINAFCGSIKNKKIWFLMSAANVDVYFIRIPKVPDAQIEQVVYAMAKREVTFDEKDYIFDYDVSGEVIEQGKKKLSVMFYTAKRKEVESISSVFRRCGYPLYGITIAPFAIQNFFKTGWYSTEGQNIANIFVGNEYSRIDIFKDSRLVLTRDIKTGVSSIIEILVDHIKSGMTEDDHTVTNRLVRDILSNVDADNAAFSKSRAGVQIEREELKEAAGPAVSRLAMQIERTFEHFSALMENEKVSLIYFSSVLHIEKYLSEELSRYLFIKCEIFDPLAKILGDKGFKERDDLLPVVAVALSNNEYTPNLLLVRKDKELEVKRQLVEKIVFACFMVIIIFSFGYYGKQQYDIKKKQGVIEGLTQQLQQTDKSFDKQSLIGMIDNVKKDKQLYSDYIRRYLGVAVINEISALIPQSVYLTSCNLSITPSAASAAPGGKPGESSLTLDGMITGSSESYNSALASFVARLSDSPLFSGVSVKKTSLDSVEQVPIQKFLIEVGLAKQIR</sequence>
<dbReference type="PANTHER" id="PTHR32432">
    <property type="entry name" value="CELL DIVISION PROTEIN FTSA-RELATED"/>
    <property type="match status" value="1"/>
</dbReference>
<proteinExistence type="predicted"/>
<keyword evidence="1" id="KW-1133">Transmembrane helix</keyword>
<protein>
    <recommendedName>
        <fullName evidence="4">Type IV pilus assembly protein PilM</fullName>
    </recommendedName>
</protein>
<dbReference type="InterPro" id="IPR050696">
    <property type="entry name" value="FtsA/MreB"/>
</dbReference>
<dbReference type="EMBL" id="LNQR01000129">
    <property type="protein sequence ID" value="KWT75615.1"/>
    <property type="molecule type" value="Genomic_DNA"/>
</dbReference>
<name>A0ABR5SB95_9BACT</name>
<evidence type="ECO:0000313" key="3">
    <source>
        <dbReference type="Proteomes" id="UP000060487"/>
    </source>
</evidence>
<dbReference type="Gene3D" id="3.30.420.40">
    <property type="match status" value="2"/>
</dbReference>
<keyword evidence="1" id="KW-0472">Membrane</keyword>
<keyword evidence="3" id="KW-1185">Reference proteome</keyword>
<evidence type="ECO:0000313" key="2">
    <source>
        <dbReference type="EMBL" id="KWT75615.1"/>
    </source>
</evidence>